<dbReference type="Pfam" id="PF02743">
    <property type="entry name" value="dCache_1"/>
    <property type="match status" value="1"/>
</dbReference>
<dbReference type="RefSeq" id="WP_190615178.1">
    <property type="nucleotide sequence ID" value="NZ_AP018712.1"/>
</dbReference>
<evidence type="ECO:0000256" key="7">
    <source>
        <dbReference type="ARBA" id="ARBA00023224"/>
    </source>
</evidence>
<keyword evidence="5 11" id="KW-1133">Transmembrane helix</keyword>
<dbReference type="SMART" id="SM00304">
    <property type="entry name" value="HAMP"/>
    <property type="match status" value="1"/>
</dbReference>
<evidence type="ECO:0000256" key="8">
    <source>
        <dbReference type="ARBA" id="ARBA00029447"/>
    </source>
</evidence>
<keyword evidence="15" id="KW-1185">Reference proteome</keyword>
<keyword evidence="4 11" id="KW-0812">Transmembrane</keyword>
<dbReference type="FunCoup" id="A0A7G1G7P6">
    <property type="interactions" value="98"/>
</dbReference>
<dbReference type="CDD" id="cd06225">
    <property type="entry name" value="HAMP"/>
    <property type="match status" value="1"/>
</dbReference>
<dbReference type="PROSITE" id="PS50885">
    <property type="entry name" value="HAMP"/>
    <property type="match status" value="1"/>
</dbReference>
<dbReference type="PANTHER" id="PTHR32089">
    <property type="entry name" value="METHYL-ACCEPTING CHEMOTAXIS PROTEIN MCPB"/>
    <property type="match status" value="1"/>
</dbReference>
<keyword evidence="7 9" id="KW-0807">Transducer</keyword>
<sequence length="657" mass="72040">MKLKGKLISFIVGTITVFFILIMYNNVASYQTAFKKAKHDIMLSNTNIVNSFEAFFNNVGNIANFLNGDTNVLGAYENKYGERKWMLKTFQNVVDNYSEIQSVYMGLPDGTMLIKPDQELPATYDPRVRPWYKAALEKNGEIVITDPYADASSGEMLITVAKAIIKNGEVVGVVGLDLTMNELVTKLNESHMYKSQYSYVLNEKGITLLHKDATKIGVDISSNELYKKATSNSGVISYVYNKVKKTAYYQKMNGTNWIFYTVVDDKDVATTPVRRLIINFTIAVTLSIIVLVMVLYFLSKMITKPLKEMSEKIEKFGNGEINEKFEYESKDEIGQMSKALKRMTEKLREIIMSIDKSGSNTERASSELSSVSEELSATAEELTAQMSSVKDNAENVAANVEEVSSGVQEVAASAQAISRSAQELSEAAEESSIAANEGSGLISDVQRIINEALTQSDQTNKEVNKLSENAANVENIVDTINSITEQTNLLALNAAIEAARAGEAGKGFAVVAEEIRKLAEESKNATEKIAVILGEIKTGTETTAGATEKIVNITKKINGSMKELTEKFEVIKERVDGMNSGIQNLTASSEQQSASAEEMSSAMDNVARIVSEISDQVSDASEAINNVSEGTQNITANAGELLEMSKLLISQIKFFKL</sequence>
<comment type="subcellular location">
    <subcellularLocation>
        <location evidence="1">Cell membrane</location>
        <topology evidence="1">Multi-pass membrane protein</topology>
    </subcellularLocation>
</comment>
<evidence type="ECO:0000313" key="15">
    <source>
        <dbReference type="Proteomes" id="UP000516361"/>
    </source>
</evidence>
<protein>
    <submittedName>
        <fullName evidence="14">Methyl-accepting chemotaxis protein</fullName>
    </submittedName>
</protein>
<dbReference type="EMBL" id="AP018712">
    <property type="protein sequence ID" value="BBE30042.1"/>
    <property type="molecule type" value="Genomic_DNA"/>
</dbReference>
<feature type="domain" description="Methyl-accepting transducer" evidence="12">
    <location>
        <begin position="371"/>
        <end position="607"/>
    </location>
</feature>
<dbReference type="InParanoid" id="A0A7G1G7P6"/>
<evidence type="ECO:0000256" key="5">
    <source>
        <dbReference type="ARBA" id="ARBA00022989"/>
    </source>
</evidence>
<dbReference type="GO" id="GO:0007165">
    <property type="term" value="P:signal transduction"/>
    <property type="evidence" value="ECO:0007669"/>
    <property type="project" value="UniProtKB-KW"/>
</dbReference>
<dbReference type="CDD" id="cd12912">
    <property type="entry name" value="PDC2_MCP_like"/>
    <property type="match status" value="1"/>
</dbReference>
<reference evidence="14 15" key="1">
    <citation type="submission" date="2018-06" db="EMBL/GenBank/DDBJ databases">
        <title>Genome sequencing of Oceanotoga sp. sy52.</title>
        <authorList>
            <person name="Mori K."/>
        </authorList>
    </citation>
    <scope>NUCLEOTIDE SEQUENCE [LARGE SCALE GENOMIC DNA]</scope>
    <source>
        <strain evidence="15">sy52</strain>
    </source>
</reference>
<comment type="similarity">
    <text evidence="8">Belongs to the methyl-accepting chemotaxis (MCP) protein family.</text>
</comment>
<dbReference type="SMART" id="SM00283">
    <property type="entry name" value="MA"/>
    <property type="match status" value="1"/>
</dbReference>
<evidence type="ECO:0000256" key="3">
    <source>
        <dbReference type="ARBA" id="ARBA00022500"/>
    </source>
</evidence>
<dbReference type="PANTHER" id="PTHR32089:SF112">
    <property type="entry name" value="LYSOZYME-LIKE PROTEIN-RELATED"/>
    <property type="match status" value="1"/>
</dbReference>
<dbReference type="PROSITE" id="PS50111">
    <property type="entry name" value="CHEMOTAXIS_TRANSDUC_2"/>
    <property type="match status" value="1"/>
</dbReference>
<name>A0A7G1G7P6_9BACT</name>
<feature type="coiled-coil region" evidence="10">
    <location>
        <begin position="372"/>
        <end position="399"/>
    </location>
</feature>
<dbReference type="KEGG" id="ocy:OSSY52_01830"/>
<dbReference type="Pfam" id="PF00672">
    <property type="entry name" value="HAMP"/>
    <property type="match status" value="1"/>
</dbReference>
<organism evidence="14 15">
    <name type="scientific">Tepiditoga spiralis</name>
    <dbReference type="NCBI Taxonomy" id="2108365"/>
    <lineage>
        <taxon>Bacteria</taxon>
        <taxon>Thermotogati</taxon>
        <taxon>Thermotogota</taxon>
        <taxon>Thermotogae</taxon>
        <taxon>Petrotogales</taxon>
        <taxon>Petrotogaceae</taxon>
        <taxon>Tepiditoga</taxon>
    </lineage>
</organism>
<feature type="transmembrane region" description="Helical" evidence="11">
    <location>
        <begin position="276"/>
        <end position="298"/>
    </location>
</feature>
<dbReference type="Pfam" id="PF00015">
    <property type="entry name" value="MCPsignal"/>
    <property type="match status" value="1"/>
</dbReference>
<accession>A0A7G1G7P6</accession>
<gene>
    <name evidence="14" type="ORF">OSSY52_01830</name>
</gene>
<dbReference type="GO" id="GO:0006935">
    <property type="term" value="P:chemotaxis"/>
    <property type="evidence" value="ECO:0007669"/>
    <property type="project" value="UniProtKB-KW"/>
</dbReference>
<keyword evidence="6 11" id="KW-0472">Membrane</keyword>
<evidence type="ECO:0000256" key="11">
    <source>
        <dbReference type="SAM" id="Phobius"/>
    </source>
</evidence>
<proteinExistence type="inferred from homology"/>
<dbReference type="InterPro" id="IPR004089">
    <property type="entry name" value="MCPsignal_dom"/>
</dbReference>
<dbReference type="InterPro" id="IPR029151">
    <property type="entry name" value="Sensor-like_sf"/>
</dbReference>
<evidence type="ECO:0000256" key="1">
    <source>
        <dbReference type="ARBA" id="ARBA00004651"/>
    </source>
</evidence>
<feature type="transmembrane region" description="Helical" evidence="11">
    <location>
        <begin position="7"/>
        <end position="24"/>
    </location>
</feature>
<dbReference type="Gene3D" id="3.30.450.20">
    <property type="entry name" value="PAS domain"/>
    <property type="match status" value="2"/>
</dbReference>
<dbReference type="Gene3D" id="1.10.8.500">
    <property type="entry name" value="HAMP domain in histidine kinase"/>
    <property type="match status" value="1"/>
</dbReference>
<dbReference type="Gene3D" id="1.10.287.950">
    <property type="entry name" value="Methyl-accepting chemotaxis protein"/>
    <property type="match status" value="1"/>
</dbReference>
<dbReference type="GO" id="GO:0005886">
    <property type="term" value="C:plasma membrane"/>
    <property type="evidence" value="ECO:0007669"/>
    <property type="project" value="UniProtKB-SubCell"/>
</dbReference>
<evidence type="ECO:0000256" key="10">
    <source>
        <dbReference type="SAM" id="Coils"/>
    </source>
</evidence>
<evidence type="ECO:0000256" key="6">
    <source>
        <dbReference type="ARBA" id="ARBA00023136"/>
    </source>
</evidence>
<dbReference type="InterPro" id="IPR003660">
    <property type="entry name" value="HAMP_dom"/>
</dbReference>
<dbReference type="InterPro" id="IPR033479">
    <property type="entry name" value="dCache_1"/>
</dbReference>
<evidence type="ECO:0000256" key="9">
    <source>
        <dbReference type="PROSITE-ProRule" id="PRU00284"/>
    </source>
</evidence>
<evidence type="ECO:0000313" key="14">
    <source>
        <dbReference type="EMBL" id="BBE30042.1"/>
    </source>
</evidence>
<feature type="domain" description="HAMP" evidence="13">
    <location>
        <begin position="300"/>
        <end position="352"/>
    </location>
</feature>
<dbReference type="CDD" id="cd12913">
    <property type="entry name" value="PDC1_MCP_like"/>
    <property type="match status" value="1"/>
</dbReference>
<evidence type="ECO:0000256" key="4">
    <source>
        <dbReference type="ARBA" id="ARBA00022692"/>
    </source>
</evidence>
<dbReference type="AlphaFoldDB" id="A0A7G1G7P6"/>
<dbReference type="CDD" id="cd11386">
    <property type="entry name" value="MCP_signal"/>
    <property type="match status" value="1"/>
</dbReference>
<keyword evidence="2" id="KW-1003">Cell membrane</keyword>
<dbReference type="Proteomes" id="UP000516361">
    <property type="component" value="Chromosome"/>
</dbReference>
<dbReference type="SUPFAM" id="SSF103190">
    <property type="entry name" value="Sensory domain-like"/>
    <property type="match status" value="1"/>
</dbReference>
<dbReference type="SUPFAM" id="SSF58104">
    <property type="entry name" value="Methyl-accepting chemotaxis protein (MCP) signaling domain"/>
    <property type="match status" value="1"/>
</dbReference>
<keyword evidence="3" id="KW-0145">Chemotaxis</keyword>
<evidence type="ECO:0000259" key="13">
    <source>
        <dbReference type="PROSITE" id="PS50885"/>
    </source>
</evidence>
<feature type="coiled-coil region" evidence="10">
    <location>
        <begin position="449"/>
        <end position="476"/>
    </location>
</feature>
<keyword evidence="10" id="KW-0175">Coiled coil</keyword>
<evidence type="ECO:0000256" key="2">
    <source>
        <dbReference type="ARBA" id="ARBA00022475"/>
    </source>
</evidence>
<evidence type="ECO:0000259" key="12">
    <source>
        <dbReference type="PROSITE" id="PS50111"/>
    </source>
</evidence>